<dbReference type="Proteomes" id="UP000465361">
    <property type="component" value="Unassembled WGS sequence"/>
</dbReference>
<feature type="transmembrane region" description="Helical" evidence="1">
    <location>
        <begin position="91"/>
        <end position="114"/>
    </location>
</feature>
<gene>
    <name evidence="2" type="ORF">MBOT_18770</name>
</gene>
<sequence>MRRTDGELILFWTLPAVAIIWISAFFLFPGFVHPMPPTMSAERVAAFYRDPANLPRIRYSMIVFNWFCVGLIPILMLLVMQMRRMAHRTPILSYCMLACAAGGPAIFLIANLFWLLAAFRPERPPELTQLFNDLAWVTFTIQVPYLIMQSVLLALAIYWDQQPRPVFKPWVAHFNLLVAAALAPAAFTGLALSGPMSWNGLLPFWVKNIAIAVWIVVMAVVLGQAIRRQRVEDEVCP</sequence>
<keyword evidence="1" id="KW-1133">Transmembrane helix</keyword>
<evidence type="ECO:0000256" key="1">
    <source>
        <dbReference type="SAM" id="Phobius"/>
    </source>
</evidence>
<feature type="transmembrane region" description="Helical" evidence="1">
    <location>
        <begin position="9"/>
        <end position="32"/>
    </location>
</feature>
<feature type="transmembrane region" description="Helical" evidence="1">
    <location>
        <begin position="134"/>
        <end position="158"/>
    </location>
</feature>
<dbReference type="AlphaFoldDB" id="A0A7I9XXI9"/>
<keyword evidence="1" id="KW-0812">Transmembrane</keyword>
<proteinExistence type="predicted"/>
<comment type="caution">
    <text evidence="2">The sequence shown here is derived from an EMBL/GenBank/DDBJ whole genome shotgun (WGS) entry which is preliminary data.</text>
</comment>
<feature type="transmembrane region" description="Helical" evidence="1">
    <location>
        <begin position="204"/>
        <end position="222"/>
    </location>
</feature>
<dbReference type="RefSeq" id="WP_163756254.1">
    <property type="nucleotide sequence ID" value="NZ_BLKW01000002.1"/>
</dbReference>
<accession>A0A7I9XXI9</accession>
<feature type="transmembrane region" description="Helical" evidence="1">
    <location>
        <begin position="170"/>
        <end position="192"/>
    </location>
</feature>
<protein>
    <submittedName>
        <fullName evidence="2">Uncharacterized protein</fullName>
    </submittedName>
</protein>
<dbReference type="EMBL" id="BLKW01000002">
    <property type="protein sequence ID" value="GFG74512.1"/>
    <property type="molecule type" value="Genomic_DNA"/>
</dbReference>
<keyword evidence="3" id="KW-1185">Reference proteome</keyword>
<name>A0A7I9XXI9_9MYCO</name>
<feature type="transmembrane region" description="Helical" evidence="1">
    <location>
        <begin position="57"/>
        <end position="79"/>
    </location>
</feature>
<evidence type="ECO:0000313" key="3">
    <source>
        <dbReference type="Proteomes" id="UP000465361"/>
    </source>
</evidence>
<reference evidence="2 3" key="1">
    <citation type="journal article" date="2019" name="Emerg. Microbes Infect.">
        <title>Comprehensive subspecies identification of 175 nontuberculous mycobacteria species based on 7547 genomic profiles.</title>
        <authorList>
            <person name="Matsumoto Y."/>
            <person name="Kinjo T."/>
            <person name="Motooka D."/>
            <person name="Nabeya D."/>
            <person name="Jung N."/>
            <person name="Uechi K."/>
            <person name="Horii T."/>
            <person name="Iida T."/>
            <person name="Fujita J."/>
            <person name="Nakamura S."/>
        </authorList>
    </citation>
    <scope>NUCLEOTIDE SEQUENCE [LARGE SCALE GENOMIC DNA]</scope>
    <source>
        <strain evidence="2 3">JCM 17322</strain>
    </source>
</reference>
<evidence type="ECO:0000313" key="2">
    <source>
        <dbReference type="EMBL" id="GFG74512.1"/>
    </source>
</evidence>
<keyword evidence="1" id="KW-0472">Membrane</keyword>
<organism evidence="2 3">
    <name type="scientific">Mycobacterium botniense</name>
    <dbReference type="NCBI Taxonomy" id="84962"/>
    <lineage>
        <taxon>Bacteria</taxon>
        <taxon>Bacillati</taxon>
        <taxon>Actinomycetota</taxon>
        <taxon>Actinomycetes</taxon>
        <taxon>Mycobacteriales</taxon>
        <taxon>Mycobacteriaceae</taxon>
        <taxon>Mycobacterium</taxon>
    </lineage>
</organism>